<proteinExistence type="predicted"/>
<dbReference type="Proteomes" id="UP001162501">
    <property type="component" value="Chromosome 30"/>
</dbReference>
<gene>
    <name evidence="1" type="ORF">MRATA1EN3_LOCUS18792</name>
</gene>
<reference evidence="1" key="1">
    <citation type="submission" date="2023-05" db="EMBL/GenBank/DDBJ databases">
        <authorList>
            <consortium name="ELIXIR-Norway"/>
        </authorList>
    </citation>
    <scope>NUCLEOTIDE SEQUENCE</scope>
</reference>
<protein>
    <submittedName>
        <fullName evidence="1">Uncharacterized protein</fullName>
    </submittedName>
</protein>
<dbReference type="EMBL" id="OX596114">
    <property type="protein sequence ID" value="CAI9707579.1"/>
    <property type="molecule type" value="Genomic_DNA"/>
</dbReference>
<accession>A0ACB0F5L2</accession>
<sequence>MEDKPRVVAGALGPRCSELHSWAGTGKSEQTARSPPHSLGADVKILLDARLRPRVTSYLLASKLVHT</sequence>
<evidence type="ECO:0000313" key="2">
    <source>
        <dbReference type="Proteomes" id="UP001162501"/>
    </source>
</evidence>
<organism evidence="1 2">
    <name type="scientific">Rangifer tarandus platyrhynchus</name>
    <name type="common">Svalbard reindeer</name>
    <dbReference type="NCBI Taxonomy" id="3082113"/>
    <lineage>
        <taxon>Eukaryota</taxon>
        <taxon>Metazoa</taxon>
        <taxon>Chordata</taxon>
        <taxon>Craniata</taxon>
        <taxon>Vertebrata</taxon>
        <taxon>Euteleostomi</taxon>
        <taxon>Mammalia</taxon>
        <taxon>Eutheria</taxon>
        <taxon>Laurasiatheria</taxon>
        <taxon>Artiodactyla</taxon>
        <taxon>Ruminantia</taxon>
        <taxon>Pecora</taxon>
        <taxon>Cervidae</taxon>
        <taxon>Odocoileinae</taxon>
        <taxon>Rangifer</taxon>
    </lineage>
</organism>
<evidence type="ECO:0000313" key="1">
    <source>
        <dbReference type="EMBL" id="CAI9707579.1"/>
    </source>
</evidence>
<name>A0ACB0F5L2_RANTA</name>